<proteinExistence type="predicted"/>
<dbReference type="Proteomes" id="UP000676409">
    <property type="component" value="Chromosome"/>
</dbReference>
<reference evidence="2" key="1">
    <citation type="submission" date="2021-04" db="EMBL/GenBank/DDBJ databases">
        <title>The complete genome sequence of Caulobacter sp. S6.</title>
        <authorList>
            <person name="Tang Y."/>
            <person name="Ouyang W."/>
            <person name="Liu Q."/>
            <person name="Huang B."/>
            <person name="Guo Z."/>
            <person name="Lei P."/>
        </authorList>
    </citation>
    <scope>NUCLEOTIDE SEQUENCE</scope>
    <source>
        <strain evidence="2">S6</strain>
    </source>
</reference>
<organism evidence="2 3">
    <name type="scientific">Phenylobacterium montanum</name>
    <dbReference type="NCBI Taxonomy" id="2823693"/>
    <lineage>
        <taxon>Bacteria</taxon>
        <taxon>Pseudomonadati</taxon>
        <taxon>Pseudomonadota</taxon>
        <taxon>Alphaproteobacteria</taxon>
        <taxon>Caulobacterales</taxon>
        <taxon>Caulobacteraceae</taxon>
        <taxon>Phenylobacterium</taxon>
    </lineage>
</organism>
<name>A0A975FY22_9CAUL</name>
<feature type="transmembrane region" description="Helical" evidence="1">
    <location>
        <begin position="28"/>
        <end position="47"/>
    </location>
</feature>
<protein>
    <submittedName>
        <fullName evidence="2">Uncharacterized protein</fullName>
    </submittedName>
</protein>
<dbReference type="AlphaFoldDB" id="A0A975FY22"/>
<keyword evidence="1" id="KW-1133">Transmembrane helix</keyword>
<evidence type="ECO:0000256" key="1">
    <source>
        <dbReference type="SAM" id="Phobius"/>
    </source>
</evidence>
<keyword evidence="3" id="KW-1185">Reference proteome</keyword>
<sequence>MIYRAIWLRGLGPICGAHPATLHCPGCYAAMALALAGALTLIAPTAMRLQRQA</sequence>
<accession>A0A975FY22</accession>
<evidence type="ECO:0000313" key="2">
    <source>
        <dbReference type="EMBL" id="QUD87530.1"/>
    </source>
</evidence>
<keyword evidence="1" id="KW-0812">Transmembrane</keyword>
<dbReference type="EMBL" id="CP073078">
    <property type="protein sequence ID" value="QUD87530.1"/>
    <property type="molecule type" value="Genomic_DNA"/>
</dbReference>
<dbReference type="KEGG" id="caul:KCG34_21150"/>
<gene>
    <name evidence="2" type="ORF">KCG34_21150</name>
</gene>
<keyword evidence="1" id="KW-0472">Membrane</keyword>
<dbReference type="RefSeq" id="WP_211937582.1">
    <property type="nucleotide sequence ID" value="NZ_CP073078.1"/>
</dbReference>
<evidence type="ECO:0000313" key="3">
    <source>
        <dbReference type="Proteomes" id="UP000676409"/>
    </source>
</evidence>